<dbReference type="Proteomes" id="UP000198565">
    <property type="component" value="Unassembled WGS sequence"/>
</dbReference>
<reference evidence="2" key="1">
    <citation type="submission" date="2016-10" db="EMBL/GenBank/DDBJ databases">
        <authorList>
            <person name="Varghese N."/>
            <person name="Submissions S."/>
        </authorList>
    </citation>
    <scope>NUCLEOTIDE SEQUENCE [LARGE SCALE GENOMIC DNA]</scope>
    <source>
        <strain evidence="2">CGMCC 1.4250</strain>
    </source>
</reference>
<organism evidence="1 2">
    <name type="scientific">Gracilibacillus orientalis</name>
    <dbReference type="NCBI Taxonomy" id="334253"/>
    <lineage>
        <taxon>Bacteria</taxon>
        <taxon>Bacillati</taxon>
        <taxon>Bacillota</taxon>
        <taxon>Bacilli</taxon>
        <taxon>Bacillales</taxon>
        <taxon>Bacillaceae</taxon>
        <taxon>Gracilibacillus</taxon>
    </lineage>
</organism>
<evidence type="ECO:0000313" key="2">
    <source>
        <dbReference type="Proteomes" id="UP000198565"/>
    </source>
</evidence>
<dbReference type="AlphaFoldDB" id="A0A1I4M7L2"/>
<keyword evidence="2" id="KW-1185">Reference proteome</keyword>
<dbReference type="Gene3D" id="2.40.160.20">
    <property type="match status" value="1"/>
</dbReference>
<dbReference type="EMBL" id="FOTR01000006">
    <property type="protein sequence ID" value="SFL99232.1"/>
    <property type="molecule type" value="Genomic_DNA"/>
</dbReference>
<proteinExistence type="predicted"/>
<accession>A0A1I4M7L2</accession>
<dbReference type="RefSeq" id="WP_245780795.1">
    <property type="nucleotide sequence ID" value="NZ_FOTR01000006.1"/>
</dbReference>
<dbReference type="Pfam" id="PF11578">
    <property type="entry name" value="DUF3237"/>
    <property type="match status" value="1"/>
</dbReference>
<sequence>MDIEEIFTVHVQIENTIKLNNNDGDSVIMISFKGHVTGNYFKGEILDGGVDTQIIGRFSDRHTLSARYML</sequence>
<gene>
    <name evidence="1" type="ORF">SAMN04487943_10674</name>
</gene>
<evidence type="ECO:0000313" key="1">
    <source>
        <dbReference type="EMBL" id="SFL99232.1"/>
    </source>
</evidence>
<protein>
    <submittedName>
        <fullName evidence="1">Uncharacterized protein</fullName>
    </submittedName>
</protein>
<dbReference type="STRING" id="334253.SAMN04487943_10674"/>
<name>A0A1I4M7L2_9BACI</name>